<dbReference type="GO" id="GO:0016020">
    <property type="term" value="C:membrane"/>
    <property type="evidence" value="ECO:0007669"/>
    <property type="project" value="InterPro"/>
</dbReference>
<feature type="domain" description="Methyl-accepting transducer" evidence="3">
    <location>
        <begin position="110"/>
        <end position="281"/>
    </location>
</feature>
<evidence type="ECO:0000313" key="4">
    <source>
        <dbReference type="EMBL" id="KAB2953468.1"/>
    </source>
</evidence>
<dbReference type="RefSeq" id="WP_151619487.1">
    <property type="nucleotide sequence ID" value="NZ_WBXO01000003.1"/>
</dbReference>
<keyword evidence="1 2" id="KW-0807">Transducer</keyword>
<dbReference type="Pfam" id="PF00015">
    <property type="entry name" value="MCPsignal"/>
    <property type="match status" value="1"/>
</dbReference>
<dbReference type="AlphaFoldDB" id="A0A6I0F2C2"/>
<dbReference type="PANTHER" id="PTHR32089:SF112">
    <property type="entry name" value="LYSOZYME-LIKE PROTEIN-RELATED"/>
    <property type="match status" value="1"/>
</dbReference>
<evidence type="ECO:0000259" key="3">
    <source>
        <dbReference type="PROSITE" id="PS50111"/>
    </source>
</evidence>
<name>A0A6I0F2C2_9FIRM</name>
<dbReference type="SMART" id="SM00283">
    <property type="entry name" value="MA"/>
    <property type="match status" value="1"/>
</dbReference>
<keyword evidence="5" id="KW-1185">Reference proteome</keyword>
<dbReference type="PANTHER" id="PTHR32089">
    <property type="entry name" value="METHYL-ACCEPTING CHEMOTAXIS PROTEIN MCPB"/>
    <property type="match status" value="1"/>
</dbReference>
<protein>
    <recommendedName>
        <fullName evidence="3">Methyl-accepting transducer domain-containing protein</fullName>
    </recommendedName>
</protein>
<dbReference type="InterPro" id="IPR029151">
    <property type="entry name" value="Sensor-like_sf"/>
</dbReference>
<evidence type="ECO:0000256" key="1">
    <source>
        <dbReference type="ARBA" id="ARBA00023224"/>
    </source>
</evidence>
<dbReference type="PROSITE" id="PS50111">
    <property type="entry name" value="CHEMOTAXIS_TRANSDUC_2"/>
    <property type="match status" value="1"/>
</dbReference>
<evidence type="ECO:0000256" key="2">
    <source>
        <dbReference type="PROSITE-ProRule" id="PRU00284"/>
    </source>
</evidence>
<sequence length="281" mass="31087">MAVDLKSFVNSFNEVAPYLREALGLDIMLTVTDKEKFLYYLPGDKVDVKVKVGQDIPEKSLLNKTIQTGEKQSAEVPEEVYGVAFKAMNVPLKDEHGNVIGCLGTGINTEQWYAVRKEILKLSENLNENIMNISSSMKELTSTSEEVLQTELEFTNAVQDIEKNLKEITKTLQFINKISSQTKMLGINASIEAARVGEAGKGFSVVAEEIRKLSEESLRTANTIKDITEKTNIVLSKITEKSTNALDSTNKQASSAQEINENIQGIVEISGKLKHLTKQSV</sequence>
<organism evidence="4 5">
    <name type="scientific">Heliorestis acidaminivorans</name>
    <dbReference type="NCBI Taxonomy" id="553427"/>
    <lineage>
        <taxon>Bacteria</taxon>
        <taxon>Bacillati</taxon>
        <taxon>Bacillota</taxon>
        <taxon>Clostridia</taxon>
        <taxon>Eubacteriales</taxon>
        <taxon>Heliobacteriaceae</taxon>
        <taxon>Heliorestis</taxon>
    </lineage>
</organism>
<proteinExistence type="predicted"/>
<dbReference type="OrthoDB" id="3192at2"/>
<comment type="caution">
    <text evidence="4">The sequence shown here is derived from an EMBL/GenBank/DDBJ whole genome shotgun (WGS) entry which is preliminary data.</text>
</comment>
<evidence type="ECO:0000313" key="5">
    <source>
        <dbReference type="Proteomes" id="UP000468766"/>
    </source>
</evidence>
<gene>
    <name evidence="4" type="ORF">F9B85_06075</name>
</gene>
<accession>A0A6I0F2C2</accession>
<reference evidence="4 5" key="1">
    <citation type="submission" date="2019-10" db="EMBL/GenBank/DDBJ databases">
        <title>Whole-genome sequence of the extremophile Heliorestis acidaminivorans DSM 24790.</title>
        <authorList>
            <person name="Kyndt J.A."/>
            <person name="Meyer T.E."/>
        </authorList>
    </citation>
    <scope>NUCLEOTIDE SEQUENCE [LARGE SCALE GENOMIC DNA]</scope>
    <source>
        <strain evidence="4 5">DSM 24790</strain>
    </source>
</reference>
<dbReference type="Gene3D" id="1.10.287.950">
    <property type="entry name" value="Methyl-accepting chemotaxis protein"/>
    <property type="match status" value="1"/>
</dbReference>
<dbReference type="Proteomes" id="UP000468766">
    <property type="component" value="Unassembled WGS sequence"/>
</dbReference>
<dbReference type="GO" id="GO:0007165">
    <property type="term" value="P:signal transduction"/>
    <property type="evidence" value="ECO:0007669"/>
    <property type="project" value="UniProtKB-KW"/>
</dbReference>
<dbReference type="SUPFAM" id="SSF103190">
    <property type="entry name" value="Sensory domain-like"/>
    <property type="match status" value="1"/>
</dbReference>
<dbReference type="SUPFAM" id="SSF58104">
    <property type="entry name" value="Methyl-accepting chemotaxis protein (MCP) signaling domain"/>
    <property type="match status" value="1"/>
</dbReference>
<dbReference type="EMBL" id="WBXO01000003">
    <property type="protein sequence ID" value="KAB2953468.1"/>
    <property type="molecule type" value="Genomic_DNA"/>
</dbReference>
<dbReference type="InterPro" id="IPR004089">
    <property type="entry name" value="MCPsignal_dom"/>
</dbReference>